<sequence>MQKVLQIIQKKPAVFVLLSLSYILVVGLVKWRLAPPMEALVYLAGGLLGIYFLDLAELFFKLFPSPFRSVVFQWLFVAVSFFVVTSSGSLLASGLVLSLYLTMILWQAGEWKLAGNLTSWYRMVAGPVDLGIQRWSMIAFAVIFIIETFLFIR</sequence>
<feature type="transmembrane region" description="Helical" evidence="1">
    <location>
        <begin position="12"/>
        <end position="33"/>
    </location>
</feature>
<comment type="caution">
    <text evidence="2">The sequence shown here is derived from an EMBL/GenBank/DDBJ whole genome shotgun (WGS) entry which is preliminary data.</text>
</comment>
<keyword evidence="1" id="KW-0472">Membrane</keyword>
<evidence type="ECO:0000313" key="2">
    <source>
        <dbReference type="EMBL" id="OGB85007.1"/>
    </source>
</evidence>
<dbReference type="AlphaFoldDB" id="A0A1F4PMU7"/>
<feature type="transmembrane region" description="Helical" evidence="1">
    <location>
        <begin position="72"/>
        <end position="101"/>
    </location>
</feature>
<protein>
    <submittedName>
        <fullName evidence="2">Uncharacterized protein</fullName>
    </submittedName>
</protein>
<feature type="transmembrane region" description="Helical" evidence="1">
    <location>
        <begin position="39"/>
        <end position="60"/>
    </location>
</feature>
<reference evidence="2 3" key="1">
    <citation type="journal article" date="2016" name="Nat. Commun.">
        <title>Thousands of microbial genomes shed light on interconnected biogeochemical processes in an aquifer system.</title>
        <authorList>
            <person name="Anantharaman K."/>
            <person name="Brown C.T."/>
            <person name="Hug L.A."/>
            <person name="Sharon I."/>
            <person name="Castelle C.J."/>
            <person name="Probst A.J."/>
            <person name="Thomas B.C."/>
            <person name="Singh A."/>
            <person name="Wilkins M.J."/>
            <person name="Karaoz U."/>
            <person name="Brodie E.L."/>
            <person name="Williams K.H."/>
            <person name="Hubbard S.S."/>
            <person name="Banfield J.F."/>
        </authorList>
    </citation>
    <scope>NUCLEOTIDE SEQUENCE [LARGE SCALE GENOMIC DNA]</scope>
</reference>
<name>A0A1F4PMU7_UNCK3</name>
<keyword evidence="1" id="KW-0812">Transmembrane</keyword>
<dbReference type="EMBL" id="METE01000012">
    <property type="protein sequence ID" value="OGB85007.1"/>
    <property type="molecule type" value="Genomic_DNA"/>
</dbReference>
<organism evidence="2 3">
    <name type="scientific">candidate division Kazan bacterium RIFCSPLOWO2_01_FULL_48_13</name>
    <dbReference type="NCBI Taxonomy" id="1798539"/>
    <lineage>
        <taxon>Bacteria</taxon>
        <taxon>Bacteria division Kazan-3B-28</taxon>
    </lineage>
</organism>
<accession>A0A1F4PMU7</accession>
<evidence type="ECO:0000256" key="1">
    <source>
        <dbReference type="SAM" id="Phobius"/>
    </source>
</evidence>
<keyword evidence="1" id="KW-1133">Transmembrane helix</keyword>
<dbReference type="Proteomes" id="UP000179010">
    <property type="component" value="Unassembled WGS sequence"/>
</dbReference>
<evidence type="ECO:0000313" key="3">
    <source>
        <dbReference type="Proteomes" id="UP000179010"/>
    </source>
</evidence>
<gene>
    <name evidence="2" type="ORF">A2994_02500</name>
</gene>
<proteinExistence type="predicted"/>
<feature type="transmembrane region" description="Helical" evidence="1">
    <location>
        <begin position="132"/>
        <end position="152"/>
    </location>
</feature>
<dbReference type="STRING" id="1798539.A2994_02500"/>